<evidence type="ECO:0000256" key="5">
    <source>
        <dbReference type="ARBA" id="ARBA00023136"/>
    </source>
</evidence>
<evidence type="ECO:0000256" key="3">
    <source>
        <dbReference type="ARBA" id="ARBA00022781"/>
    </source>
</evidence>
<evidence type="ECO:0000313" key="9">
    <source>
        <dbReference type="Proteomes" id="UP000307808"/>
    </source>
</evidence>
<sequence>MNFRGASAEAFDALTRAIDGTLDQADDAAQVGADLFSVAEVLRDEPALRRIATDVSVDAAAKAGLVKELFTGKVSAPVVALLGDAVVRRWTLPRDLPRALEELGVVATVKSSGDDATRLSAELFTVGQVFQANPDLRSALSDPARSTKDKRELVHGLLAGKTLPATIALVDQALTGTHRTVSVALDSYQQTAAAANGRTVATVTVAKPLSDADLDRITAALGREYDREIQANVVIDPAVIGGVKVEIGHEVIDGTVANRLDGVRRKLAV</sequence>
<evidence type="ECO:0000256" key="4">
    <source>
        <dbReference type="ARBA" id="ARBA00023065"/>
    </source>
</evidence>
<keyword evidence="5 7" id="KW-0472">Membrane</keyword>
<keyword evidence="9" id="KW-1185">Reference proteome</keyword>
<reference evidence="8 9" key="1">
    <citation type="submission" date="2019-04" db="EMBL/GenBank/DDBJ databases">
        <authorList>
            <person name="Dong K."/>
        </authorList>
    </citation>
    <scope>NUCLEOTIDE SEQUENCE [LARGE SCALE GENOMIC DNA]</scope>
    <source>
        <strain evidence="9">dk3543</strain>
    </source>
</reference>
<dbReference type="NCBIfam" id="NF009967">
    <property type="entry name" value="PRK13430.1"/>
    <property type="match status" value="1"/>
</dbReference>
<keyword evidence="3 7" id="KW-0375">Hydrogen ion transport</keyword>
<dbReference type="NCBIfam" id="TIGR01145">
    <property type="entry name" value="ATP_synt_delta"/>
    <property type="match status" value="1"/>
</dbReference>
<dbReference type="RefSeq" id="WP_137067016.1">
    <property type="nucleotide sequence ID" value="NZ_CP040748.1"/>
</dbReference>
<evidence type="ECO:0000256" key="1">
    <source>
        <dbReference type="ARBA" id="ARBA00004370"/>
    </source>
</evidence>
<protein>
    <recommendedName>
        <fullName evidence="7">ATP synthase subunit delta</fullName>
    </recommendedName>
    <alternativeName>
        <fullName evidence="7">ATP synthase F(1) sector subunit delta</fullName>
    </alternativeName>
    <alternativeName>
        <fullName evidence="7">F-type ATPase subunit delta</fullName>
        <shortName evidence="7">F-ATPase subunit delta</shortName>
    </alternativeName>
</protein>
<dbReference type="PANTHER" id="PTHR11910">
    <property type="entry name" value="ATP SYNTHASE DELTA CHAIN"/>
    <property type="match status" value="1"/>
</dbReference>
<dbReference type="Pfam" id="PF00213">
    <property type="entry name" value="OSCP"/>
    <property type="match status" value="1"/>
</dbReference>
<dbReference type="EMBL" id="SZPY01000004">
    <property type="protein sequence ID" value="TKI60709.1"/>
    <property type="molecule type" value="Genomic_DNA"/>
</dbReference>
<keyword evidence="7" id="KW-1003">Cell membrane</keyword>
<comment type="function">
    <text evidence="7">F(1)F(0) ATP synthase produces ATP from ADP in the presence of a proton or sodium gradient. F-type ATPases consist of two structural domains, F(1) containing the extramembraneous catalytic core and F(0) containing the membrane proton channel, linked together by a central stalk and a peripheral stalk. During catalysis, ATP synthesis in the catalytic domain of F(1) is coupled via a rotary mechanism of the central stalk subunits to proton translocation.</text>
</comment>
<keyword evidence="6 7" id="KW-0066">ATP synthesis</keyword>
<dbReference type="GO" id="GO:0046933">
    <property type="term" value="F:proton-transporting ATP synthase activity, rotational mechanism"/>
    <property type="evidence" value="ECO:0007669"/>
    <property type="project" value="UniProtKB-UniRule"/>
</dbReference>
<dbReference type="AlphaFoldDB" id="A0A4U2YI51"/>
<accession>A0A4U2YI51</accession>
<proteinExistence type="inferred from homology"/>
<evidence type="ECO:0000313" key="8">
    <source>
        <dbReference type="EMBL" id="TKI60709.1"/>
    </source>
</evidence>
<keyword evidence="4 7" id="KW-0406">Ion transport</keyword>
<dbReference type="InterPro" id="IPR000711">
    <property type="entry name" value="ATPase_OSCP/dsu"/>
</dbReference>
<comment type="subcellular location">
    <subcellularLocation>
        <location evidence="7">Cell membrane</location>
        <topology evidence="7">Peripheral membrane protein</topology>
    </subcellularLocation>
    <subcellularLocation>
        <location evidence="1">Membrane</location>
    </subcellularLocation>
</comment>
<keyword evidence="2 7" id="KW-0813">Transport</keyword>
<name>A0A4U2YI51_9ACTN</name>
<keyword evidence="7" id="KW-0139">CF(1)</keyword>
<gene>
    <name evidence="7" type="primary">atpH</name>
    <name evidence="8" type="ORF">FC770_14420</name>
</gene>
<comment type="similarity">
    <text evidence="7">Belongs to the ATPase delta chain family.</text>
</comment>
<dbReference type="OrthoDB" id="5242917at2"/>
<comment type="function">
    <text evidence="7">This protein is part of the stalk that links CF(0) to CF(1). It either transmits conformational changes from CF(0) to CF(1) or is implicated in proton conduction.</text>
</comment>
<dbReference type="HAMAP" id="MF_01416">
    <property type="entry name" value="ATP_synth_delta_bact"/>
    <property type="match status" value="1"/>
</dbReference>
<dbReference type="GO" id="GO:0005886">
    <property type="term" value="C:plasma membrane"/>
    <property type="evidence" value="ECO:0007669"/>
    <property type="project" value="UniProtKB-SubCell"/>
</dbReference>
<organism evidence="8 9">
    <name type="scientific">Nocardioides jishulii</name>
    <dbReference type="NCBI Taxonomy" id="2575440"/>
    <lineage>
        <taxon>Bacteria</taxon>
        <taxon>Bacillati</taxon>
        <taxon>Actinomycetota</taxon>
        <taxon>Actinomycetes</taxon>
        <taxon>Propionibacteriales</taxon>
        <taxon>Nocardioidaceae</taxon>
        <taxon>Nocardioides</taxon>
    </lineage>
</organism>
<dbReference type="GO" id="GO:0045259">
    <property type="term" value="C:proton-transporting ATP synthase complex"/>
    <property type="evidence" value="ECO:0007669"/>
    <property type="project" value="UniProtKB-KW"/>
</dbReference>
<evidence type="ECO:0000256" key="6">
    <source>
        <dbReference type="ARBA" id="ARBA00023310"/>
    </source>
</evidence>
<dbReference type="PRINTS" id="PR00125">
    <property type="entry name" value="ATPASEDELTA"/>
</dbReference>
<evidence type="ECO:0000256" key="7">
    <source>
        <dbReference type="HAMAP-Rule" id="MF_01416"/>
    </source>
</evidence>
<evidence type="ECO:0000256" key="2">
    <source>
        <dbReference type="ARBA" id="ARBA00022448"/>
    </source>
</evidence>
<comment type="caution">
    <text evidence="8">The sequence shown here is derived from an EMBL/GenBank/DDBJ whole genome shotgun (WGS) entry which is preliminary data.</text>
</comment>
<dbReference type="Proteomes" id="UP000307808">
    <property type="component" value="Unassembled WGS sequence"/>
</dbReference>